<dbReference type="Proteomes" id="UP001303647">
    <property type="component" value="Unassembled WGS sequence"/>
</dbReference>
<gene>
    <name evidence="4" type="ORF">C7999DRAFT_44820</name>
</gene>
<evidence type="ECO:0000313" key="4">
    <source>
        <dbReference type="EMBL" id="KAK4243360.1"/>
    </source>
</evidence>
<feature type="compositionally biased region" description="Basic residues" evidence="2">
    <location>
        <begin position="280"/>
        <end position="291"/>
    </location>
</feature>
<dbReference type="PANTHER" id="PTHR35392">
    <property type="entry name" value="ZN(II)2CYS6 TRANSCRIPTION FACTOR (EUROFUNG)-RELATED-RELATED"/>
    <property type="match status" value="1"/>
</dbReference>
<comment type="caution">
    <text evidence="4">The sequence shown here is derived from an EMBL/GenBank/DDBJ whole genome shotgun (WGS) entry which is preliminary data.</text>
</comment>
<feature type="compositionally biased region" description="Polar residues" evidence="2">
    <location>
        <begin position="98"/>
        <end position="126"/>
    </location>
</feature>
<feature type="region of interest" description="Disordered" evidence="2">
    <location>
        <begin position="264"/>
        <end position="315"/>
    </location>
</feature>
<reference evidence="4" key="1">
    <citation type="journal article" date="2023" name="Mol. Phylogenet. Evol.">
        <title>Genome-scale phylogeny and comparative genomics of the fungal order Sordariales.</title>
        <authorList>
            <person name="Hensen N."/>
            <person name="Bonometti L."/>
            <person name="Westerberg I."/>
            <person name="Brannstrom I.O."/>
            <person name="Guillou S."/>
            <person name="Cros-Aarteil S."/>
            <person name="Calhoun S."/>
            <person name="Haridas S."/>
            <person name="Kuo A."/>
            <person name="Mondo S."/>
            <person name="Pangilinan J."/>
            <person name="Riley R."/>
            <person name="LaButti K."/>
            <person name="Andreopoulos B."/>
            <person name="Lipzen A."/>
            <person name="Chen C."/>
            <person name="Yan M."/>
            <person name="Daum C."/>
            <person name="Ng V."/>
            <person name="Clum A."/>
            <person name="Steindorff A."/>
            <person name="Ohm R.A."/>
            <person name="Martin F."/>
            <person name="Silar P."/>
            <person name="Natvig D.O."/>
            <person name="Lalanne C."/>
            <person name="Gautier V."/>
            <person name="Ament-Velasquez S.L."/>
            <person name="Kruys A."/>
            <person name="Hutchinson M.I."/>
            <person name="Powell A.J."/>
            <person name="Barry K."/>
            <person name="Miller A.N."/>
            <person name="Grigoriev I.V."/>
            <person name="Debuchy R."/>
            <person name="Gladieux P."/>
            <person name="Hiltunen Thoren M."/>
            <person name="Johannesson H."/>
        </authorList>
    </citation>
    <scope>NUCLEOTIDE SEQUENCE</scope>
    <source>
        <strain evidence="4">CBS 359.72</strain>
    </source>
</reference>
<feature type="region of interest" description="Disordered" evidence="2">
    <location>
        <begin position="21"/>
        <end position="46"/>
    </location>
</feature>
<dbReference type="PANTHER" id="PTHR35392:SF3">
    <property type="entry name" value="ZN(2)-C6 FUNGAL-TYPE DOMAIN-CONTAINING PROTEIN"/>
    <property type="match status" value="1"/>
</dbReference>
<dbReference type="Gene3D" id="3.60.130.10">
    <property type="entry name" value="Clavaminate synthase-like"/>
    <property type="match status" value="1"/>
</dbReference>
<dbReference type="InterPro" id="IPR003819">
    <property type="entry name" value="TauD/TfdA-like"/>
</dbReference>
<feature type="compositionally biased region" description="Polar residues" evidence="2">
    <location>
        <begin position="264"/>
        <end position="279"/>
    </location>
</feature>
<evidence type="ECO:0000313" key="5">
    <source>
        <dbReference type="Proteomes" id="UP001303647"/>
    </source>
</evidence>
<proteinExistence type="predicted"/>
<evidence type="ECO:0000256" key="2">
    <source>
        <dbReference type="SAM" id="MobiDB-lite"/>
    </source>
</evidence>
<accession>A0AAN7CJT0</accession>
<dbReference type="GO" id="GO:0016491">
    <property type="term" value="F:oxidoreductase activity"/>
    <property type="evidence" value="ECO:0007669"/>
    <property type="project" value="UniProtKB-KW"/>
</dbReference>
<reference evidence="4" key="2">
    <citation type="submission" date="2023-05" db="EMBL/GenBank/DDBJ databases">
        <authorList>
            <consortium name="Lawrence Berkeley National Laboratory"/>
            <person name="Steindorff A."/>
            <person name="Hensen N."/>
            <person name="Bonometti L."/>
            <person name="Westerberg I."/>
            <person name="Brannstrom I.O."/>
            <person name="Guillou S."/>
            <person name="Cros-Aarteil S."/>
            <person name="Calhoun S."/>
            <person name="Haridas S."/>
            <person name="Kuo A."/>
            <person name="Mondo S."/>
            <person name="Pangilinan J."/>
            <person name="Riley R."/>
            <person name="Labutti K."/>
            <person name="Andreopoulos B."/>
            <person name="Lipzen A."/>
            <person name="Chen C."/>
            <person name="Yanf M."/>
            <person name="Daum C."/>
            <person name="Ng V."/>
            <person name="Clum A."/>
            <person name="Ohm R."/>
            <person name="Martin F."/>
            <person name="Silar P."/>
            <person name="Natvig D."/>
            <person name="Lalanne C."/>
            <person name="Gautier V."/>
            <person name="Ament-Velasquez S.L."/>
            <person name="Kruys A."/>
            <person name="Hutchinson M.I."/>
            <person name="Powell A.J."/>
            <person name="Barry K."/>
            <person name="Miller A.N."/>
            <person name="Grigoriev I.V."/>
            <person name="Debuchy R."/>
            <person name="Gladieux P."/>
            <person name="Thoren M.H."/>
            <person name="Johannesson H."/>
        </authorList>
    </citation>
    <scope>NUCLEOTIDE SEQUENCE</scope>
    <source>
        <strain evidence="4">CBS 359.72</strain>
    </source>
</reference>
<organism evidence="4 5">
    <name type="scientific">Corynascus novoguineensis</name>
    <dbReference type="NCBI Taxonomy" id="1126955"/>
    <lineage>
        <taxon>Eukaryota</taxon>
        <taxon>Fungi</taxon>
        <taxon>Dikarya</taxon>
        <taxon>Ascomycota</taxon>
        <taxon>Pezizomycotina</taxon>
        <taxon>Sordariomycetes</taxon>
        <taxon>Sordariomycetidae</taxon>
        <taxon>Sordariales</taxon>
        <taxon>Chaetomiaceae</taxon>
        <taxon>Corynascus</taxon>
    </lineage>
</organism>
<dbReference type="InterPro" id="IPR042098">
    <property type="entry name" value="TauD-like_sf"/>
</dbReference>
<name>A0AAN7CJT0_9PEZI</name>
<feature type="compositionally biased region" description="Low complexity" evidence="2">
    <location>
        <begin position="292"/>
        <end position="301"/>
    </location>
</feature>
<dbReference type="EMBL" id="MU857827">
    <property type="protein sequence ID" value="KAK4243360.1"/>
    <property type="molecule type" value="Genomic_DNA"/>
</dbReference>
<evidence type="ECO:0000256" key="1">
    <source>
        <dbReference type="ARBA" id="ARBA00023002"/>
    </source>
</evidence>
<keyword evidence="5" id="KW-1185">Reference proteome</keyword>
<feature type="domain" description="TauD/TfdA-like" evidence="3">
    <location>
        <begin position="741"/>
        <end position="993"/>
    </location>
</feature>
<sequence>MWRLPATAGLEGLHRLLHDPLAFPSSKDDRHEPEPRQSPYIKTTPERRIASVDKPLNSSVGSLKIAMEFSKKELEDIQRVAGLLNLTVDELLQQSRVRARNATQSTNNSPSVVPQRSPGQQASPLSEPSHIHAIENQPSFDLKLEYSDLGDPQSNACGSEPSELVLPPPAAQFQSTKVILLNPHRTSYECDAAVWNFDQSAGQSFPFDDNAAMDLDAADDESYVEVPGAETRSDSLRDYTSHEGLHYTEDDLSTDWALVSASPESSTLSNMTPPASSTAKRYHKIAPRHSRASTQASSESSNFRVKKKRSAYEGSKRIDTHLTRQLHACVRCRMQRNRCIPDPNNPQGACLTCQQRTVRMSRLPCLRYMVTDSTLFRTGLDYMPFYRTHPMVGPRYGDFHLERQWTDSPPKILCLGQVGAMHLKIELREFVPPANSNDVDLKGRPMYAVPWAIADPDAVVEAITEYIERAITAYMAAYLDDTDPLVWNIFQAAYRASVFPVPNEMLKKTLRLWVACRFIESKWRCWSENGLADDELRAMNPRDPFYKDLDSPPPYVDYQWASIIIQRILIPLRKDVLRILQSTLNTHSPTDWFVTFLTCFILLQNYEMQMLFQRQFAQRRQAPLFTAGFNWNAPKVRRMARLDAEESAFMSQCRDVVVQRSILLGQQAQAWPDLMVKTNCTPRYFPVSHAWPTAIEGDMAWGPTSFSSEDDYTLTLSEREISEVKSGLAYFNDLGLYGNEINPSTFPLPTLGPKLQQLANDIHCGRGFAVVRGLKPDDFSPEDNVLVFVGISSYIGVQRGRQDEEGNMLMHIRDAKLSKTPQQDRPTRYSSRASTFHTDTFCDILALQTRNNASAGGKNLLASSWSVYNELMQTQPHLRELLAQPIWSFDSRGKFLPSNTRPLLYHHDGKIIMNFAREPLLGLSGVRRAAGVAPVTDEQRHALDVIEEIAKRNQIVLEAQPGDMLFINNHGVLHSREAFEDTRESPRYLIRMWLKNPELAWNLPRALQAGNARIYEENELGEQWNIVDTPRFMFRLSERLSS</sequence>
<feature type="region of interest" description="Disordered" evidence="2">
    <location>
        <begin position="98"/>
        <end position="127"/>
    </location>
</feature>
<dbReference type="AlphaFoldDB" id="A0AAN7CJT0"/>
<evidence type="ECO:0000259" key="3">
    <source>
        <dbReference type="Pfam" id="PF02668"/>
    </source>
</evidence>
<keyword evidence="1" id="KW-0560">Oxidoreductase</keyword>
<dbReference type="InterPro" id="IPR052973">
    <property type="entry name" value="Fungal_sec-metab_reg_TF"/>
</dbReference>
<dbReference type="Pfam" id="PF02668">
    <property type="entry name" value="TauD"/>
    <property type="match status" value="1"/>
</dbReference>
<protein>
    <recommendedName>
        <fullName evidence="3">TauD/TfdA-like domain-containing protein</fullName>
    </recommendedName>
</protein>
<dbReference type="SUPFAM" id="SSF51197">
    <property type="entry name" value="Clavaminate synthase-like"/>
    <property type="match status" value="1"/>
</dbReference>
<feature type="compositionally biased region" description="Basic and acidic residues" evidence="2">
    <location>
        <begin position="26"/>
        <end position="35"/>
    </location>
</feature>